<dbReference type="Gene3D" id="3.30.60.30">
    <property type="match status" value="1"/>
</dbReference>
<dbReference type="SUPFAM" id="SSF100895">
    <property type="entry name" value="Kazal-type serine protease inhibitors"/>
    <property type="match status" value="1"/>
</dbReference>
<dbReference type="CDD" id="cd00104">
    <property type="entry name" value="KAZAL_FS"/>
    <property type="match status" value="1"/>
</dbReference>
<keyword evidence="2" id="KW-1015">Disulfide bond</keyword>
<dbReference type="PROSITE" id="PS51465">
    <property type="entry name" value="KAZAL_2"/>
    <property type="match status" value="1"/>
</dbReference>
<evidence type="ECO:0000313" key="7">
    <source>
        <dbReference type="Proteomes" id="UP000549394"/>
    </source>
</evidence>
<keyword evidence="3" id="KW-0325">Glycoprotein</keyword>
<keyword evidence="7" id="KW-1185">Reference proteome</keyword>
<dbReference type="Proteomes" id="UP000549394">
    <property type="component" value="Unassembled WGS sequence"/>
</dbReference>
<dbReference type="InterPro" id="IPR002350">
    <property type="entry name" value="Kazal_dom"/>
</dbReference>
<evidence type="ECO:0000256" key="1">
    <source>
        <dbReference type="ARBA" id="ARBA00022729"/>
    </source>
</evidence>
<dbReference type="GO" id="GO:0050840">
    <property type="term" value="F:extracellular matrix binding"/>
    <property type="evidence" value="ECO:0007669"/>
    <property type="project" value="TreeGrafter"/>
</dbReference>
<gene>
    <name evidence="6" type="ORF">DGYR_LOCUS1958</name>
</gene>
<comment type="caution">
    <text evidence="6">The sequence shown here is derived from an EMBL/GenBank/DDBJ whole genome shotgun (WGS) entry which is preliminary data.</text>
</comment>
<feature type="chain" id="PRO_5029450267" description="Kazal-like domain-containing protein" evidence="4">
    <location>
        <begin position="23"/>
        <end position="109"/>
    </location>
</feature>
<proteinExistence type="predicted"/>
<dbReference type="GO" id="GO:0005518">
    <property type="term" value="F:collagen binding"/>
    <property type="evidence" value="ECO:0007669"/>
    <property type="project" value="TreeGrafter"/>
</dbReference>
<evidence type="ECO:0000256" key="3">
    <source>
        <dbReference type="ARBA" id="ARBA00023180"/>
    </source>
</evidence>
<dbReference type="Pfam" id="PF07648">
    <property type="entry name" value="Kazal_2"/>
    <property type="match status" value="1"/>
</dbReference>
<dbReference type="OrthoDB" id="6614329at2759"/>
<accession>A0A7I8VEC5</accession>
<feature type="domain" description="Kazal-like" evidence="5">
    <location>
        <begin position="71"/>
        <end position="106"/>
    </location>
</feature>
<dbReference type="GO" id="GO:0005509">
    <property type="term" value="F:calcium ion binding"/>
    <property type="evidence" value="ECO:0007669"/>
    <property type="project" value="TreeGrafter"/>
</dbReference>
<feature type="signal peptide" evidence="4">
    <location>
        <begin position="1"/>
        <end position="22"/>
    </location>
</feature>
<organism evidence="6 7">
    <name type="scientific">Dimorphilus gyrociliatus</name>
    <dbReference type="NCBI Taxonomy" id="2664684"/>
    <lineage>
        <taxon>Eukaryota</taxon>
        <taxon>Metazoa</taxon>
        <taxon>Spiralia</taxon>
        <taxon>Lophotrochozoa</taxon>
        <taxon>Annelida</taxon>
        <taxon>Polychaeta</taxon>
        <taxon>Polychaeta incertae sedis</taxon>
        <taxon>Dinophilidae</taxon>
        <taxon>Dimorphilus</taxon>
    </lineage>
</organism>
<dbReference type="InterPro" id="IPR036058">
    <property type="entry name" value="Kazal_dom_sf"/>
</dbReference>
<evidence type="ECO:0000313" key="6">
    <source>
        <dbReference type="EMBL" id="CAD5112891.1"/>
    </source>
</evidence>
<sequence>MLTVQSVLILLISIKIVNNCYMYPPDVRDPCKGVVCPHGAYCEPSLDGISSRCVCRKECYSFGNHVDSYAVCGSDGKTYSDLCHLEKYACDNVLNITVKYKGECGKWIS</sequence>
<dbReference type="EMBL" id="CAJFCJ010000003">
    <property type="protein sequence ID" value="CAD5112891.1"/>
    <property type="molecule type" value="Genomic_DNA"/>
</dbReference>
<evidence type="ECO:0000256" key="4">
    <source>
        <dbReference type="SAM" id="SignalP"/>
    </source>
</evidence>
<dbReference type="AlphaFoldDB" id="A0A7I8VEC5"/>
<name>A0A7I8VEC5_9ANNE</name>
<dbReference type="FunFam" id="3.30.60.30:FF:000024">
    <property type="entry name" value="Transmembrane agrin"/>
    <property type="match status" value="1"/>
</dbReference>
<reference evidence="6 7" key="1">
    <citation type="submission" date="2020-08" db="EMBL/GenBank/DDBJ databases">
        <authorList>
            <person name="Hejnol A."/>
        </authorList>
    </citation>
    <scope>NUCLEOTIDE SEQUENCE [LARGE SCALE GENOMIC DNA]</scope>
</reference>
<dbReference type="PANTHER" id="PTHR13866">
    <property type="entry name" value="SPARC OSTEONECTIN"/>
    <property type="match status" value="1"/>
</dbReference>
<protein>
    <recommendedName>
        <fullName evidence="5">Kazal-like domain-containing protein</fullName>
    </recommendedName>
</protein>
<keyword evidence="1 4" id="KW-0732">Signal</keyword>
<dbReference type="SMART" id="SM00280">
    <property type="entry name" value="KAZAL"/>
    <property type="match status" value="1"/>
</dbReference>
<dbReference type="PANTHER" id="PTHR13866:SF14">
    <property type="entry name" value="BM-40"/>
    <property type="match status" value="1"/>
</dbReference>
<evidence type="ECO:0000259" key="5">
    <source>
        <dbReference type="PROSITE" id="PS51465"/>
    </source>
</evidence>
<dbReference type="GO" id="GO:0005615">
    <property type="term" value="C:extracellular space"/>
    <property type="evidence" value="ECO:0007669"/>
    <property type="project" value="TreeGrafter"/>
</dbReference>
<evidence type="ECO:0000256" key="2">
    <source>
        <dbReference type="ARBA" id="ARBA00023157"/>
    </source>
</evidence>